<evidence type="ECO:0000313" key="1">
    <source>
        <dbReference type="EMBL" id="KAI9558101.1"/>
    </source>
</evidence>
<sequence>MLEAGGHRGMNWSHFGRLSICVRVFNCFLICASDIVTGISWTVAGIQYRHPFAGLVGCLLMP</sequence>
<gene>
    <name evidence="1" type="ORF">GHT06_014854</name>
</gene>
<evidence type="ECO:0000313" key="2">
    <source>
        <dbReference type="Proteomes" id="UP000820818"/>
    </source>
</evidence>
<protein>
    <submittedName>
        <fullName evidence="1">Uncharacterized protein</fullName>
    </submittedName>
</protein>
<comment type="caution">
    <text evidence="1">The sequence shown here is derived from an EMBL/GenBank/DDBJ whole genome shotgun (WGS) entry which is preliminary data.</text>
</comment>
<proteinExistence type="predicted"/>
<dbReference type="EMBL" id="WJBH02000005">
    <property type="protein sequence ID" value="KAI9558101.1"/>
    <property type="molecule type" value="Genomic_DNA"/>
</dbReference>
<dbReference type="Proteomes" id="UP000820818">
    <property type="component" value="Linkage Group LG5"/>
</dbReference>
<reference evidence="1 2" key="1">
    <citation type="submission" date="2022-05" db="EMBL/GenBank/DDBJ databases">
        <title>A multi-omics perspective on studying reproductive biology in Daphnia sinensis.</title>
        <authorList>
            <person name="Jia J."/>
        </authorList>
    </citation>
    <scope>NUCLEOTIDE SEQUENCE [LARGE SCALE GENOMIC DNA]</scope>
    <source>
        <strain evidence="1 2">WSL</strain>
    </source>
</reference>
<name>A0AAD5L8M3_9CRUS</name>
<accession>A0AAD5L8M3</accession>
<keyword evidence="2" id="KW-1185">Reference proteome</keyword>
<organism evidence="1 2">
    <name type="scientific">Daphnia sinensis</name>
    <dbReference type="NCBI Taxonomy" id="1820382"/>
    <lineage>
        <taxon>Eukaryota</taxon>
        <taxon>Metazoa</taxon>
        <taxon>Ecdysozoa</taxon>
        <taxon>Arthropoda</taxon>
        <taxon>Crustacea</taxon>
        <taxon>Branchiopoda</taxon>
        <taxon>Diplostraca</taxon>
        <taxon>Cladocera</taxon>
        <taxon>Anomopoda</taxon>
        <taxon>Daphniidae</taxon>
        <taxon>Daphnia</taxon>
        <taxon>Daphnia similis group</taxon>
    </lineage>
</organism>
<dbReference type="AlphaFoldDB" id="A0AAD5L8M3"/>